<sequence>MEKEDDVGKARRLGRRFTDRKKSEGKDSESGLGKRTSTESDVDFSSLNNLIEESVPQGGSILIIGDVGAGKTVLALQFLCEELIEKGNIGALFSHHDDKNDLYNYANGFGWHLKRFDRNGTIEVLAKPSDSSSKKKGIEIVREIIDTVKSVEADRFALDGLRTLSNLFENEEGFEQGVKLLKSELRKENCLSIMTSDLGVSVKGIMDGVFILNQINTRNAKIRELEIKKTRGSVKAGIIPFRITDKGISLGNENKQKP</sequence>
<feature type="domain" description="KaiC-like" evidence="4">
    <location>
        <begin position="47"/>
        <end position="253"/>
    </location>
</feature>
<dbReference type="InterPro" id="IPR014774">
    <property type="entry name" value="KaiC-like_dom"/>
</dbReference>
<dbReference type="PANTHER" id="PTHR43637">
    <property type="entry name" value="UPF0273 PROTEIN TM_0370"/>
    <property type="match status" value="1"/>
</dbReference>
<dbReference type="Pfam" id="PF06745">
    <property type="entry name" value="ATPase"/>
    <property type="match status" value="1"/>
</dbReference>
<reference evidence="5 6" key="1">
    <citation type="journal article" date="2016" name="Sci. Rep.">
        <title>Metabolic traits of an uncultured archaeal lineage -MSBL1- from brine pools of the Red Sea.</title>
        <authorList>
            <person name="Mwirichia R."/>
            <person name="Alam I."/>
            <person name="Rashid M."/>
            <person name="Vinu M."/>
            <person name="Ba-Alawi W."/>
            <person name="Anthony Kamau A."/>
            <person name="Kamanda Ngugi D."/>
            <person name="Goker M."/>
            <person name="Klenk H.P."/>
            <person name="Bajic V."/>
            <person name="Stingl U."/>
        </authorList>
    </citation>
    <scope>NUCLEOTIDE SEQUENCE [LARGE SCALE GENOMIC DNA]</scope>
    <source>
        <strain evidence="5">SCGC-AAA382A20</strain>
    </source>
</reference>
<feature type="compositionally biased region" description="Basic and acidic residues" evidence="3">
    <location>
        <begin position="16"/>
        <end position="29"/>
    </location>
</feature>
<evidence type="ECO:0000256" key="3">
    <source>
        <dbReference type="SAM" id="MobiDB-lite"/>
    </source>
</evidence>
<dbReference type="GO" id="GO:0005524">
    <property type="term" value="F:ATP binding"/>
    <property type="evidence" value="ECO:0007669"/>
    <property type="project" value="UniProtKB-KW"/>
</dbReference>
<organism evidence="5 6">
    <name type="scientific">candidate division MSBL1 archaeon SCGC-AAA382A20</name>
    <dbReference type="NCBI Taxonomy" id="1698280"/>
    <lineage>
        <taxon>Archaea</taxon>
        <taxon>Methanobacteriati</taxon>
        <taxon>Methanobacteriota</taxon>
        <taxon>candidate division MSBL1</taxon>
    </lineage>
</organism>
<dbReference type="AlphaFoldDB" id="A0A133VMH7"/>
<keyword evidence="6" id="KW-1185">Reference proteome</keyword>
<protein>
    <recommendedName>
        <fullName evidence="4">KaiC-like domain-containing protein</fullName>
    </recommendedName>
</protein>
<comment type="caution">
    <text evidence="5">The sequence shown here is derived from an EMBL/GenBank/DDBJ whole genome shotgun (WGS) entry which is preliminary data.</text>
</comment>
<evidence type="ECO:0000256" key="2">
    <source>
        <dbReference type="ARBA" id="ARBA00022840"/>
    </source>
</evidence>
<keyword evidence="1" id="KW-0547">Nucleotide-binding</keyword>
<feature type="region of interest" description="Disordered" evidence="3">
    <location>
        <begin position="1"/>
        <end position="40"/>
    </location>
</feature>
<dbReference type="Gene3D" id="3.40.50.300">
    <property type="entry name" value="P-loop containing nucleotide triphosphate hydrolases"/>
    <property type="match status" value="1"/>
</dbReference>
<evidence type="ECO:0000313" key="5">
    <source>
        <dbReference type="EMBL" id="KXB07665.1"/>
    </source>
</evidence>
<evidence type="ECO:0000259" key="4">
    <source>
        <dbReference type="Pfam" id="PF06745"/>
    </source>
</evidence>
<name>A0A133VMH7_9EURY</name>
<gene>
    <name evidence="5" type="ORF">AKJ51_00530</name>
</gene>
<accession>A0A133VMH7</accession>
<dbReference type="SUPFAM" id="SSF52540">
    <property type="entry name" value="P-loop containing nucleoside triphosphate hydrolases"/>
    <property type="match status" value="1"/>
</dbReference>
<proteinExistence type="predicted"/>
<evidence type="ECO:0000313" key="6">
    <source>
        <dbReference type="Proteomes" id="UP000070263"/>
    </source>
</evidence>
<evidence type="ECO:0000256" key="1">
    <source>
        <dbReference type="ARBA" id="ARBA00022741"/>
    </source>
</evidence>
<keyword evidence="2" id="KW-0067">ATP-binding</keyword>
<dbReference type="Proteomes" id="UP000070263">
    <property type="component" value="Unassembled WGS sequence"/>
</dbReference>
<dbReference type="InterPro" id="IPR027417">
    <property type="entry name" value="P-loop_NTPase"/>
</dbReference>
<dbReference type="EMBL" id="LHYE01000003">
    <property type="protein sequence ID" value="KXB07665.1"/>
    <property type="molecule type" value="Genomic_DNA"/>
</dbReference>